<gene>
    <name evidence="1" type="ORF">GTH24_11350</name>
    <name evidence="2" type="ORF">GTH24_15445</name>
</gene>
<dbReference type="RefSeq" id="WP_164526433.1">
    <property type="nucleotide sequence ID" value="NZ_CP047344.1"/>
</dbReference>
<dbReference type="AlphaFoldDB" id="A0A6G6SKZ7"/>
<dbReference type="Proteomes" id="UP000503287">
    <property type="component" value="Chromosome"/>
</dbReference>
<dbReference type="EMBL" id="CP047344">
    <property type="protein sequence ID" value="QIF94458.1"/>
    <property type="molecule type" value="Genomic_DNA"/>
</dbReference>
<protein>
    <submittedName>
        <fullName evidence="2">Uncharacterized protein</fullName>
    </submittedName>
</protein>
<evidence type="ECO:0000313" key="3">
    <source>
        <dbReference type="Proteomes" id="UP000503287"/>
    </source>
</evidence>
<organism evidence="2 3">
    <name type="scientific">Proteus vulgaris</name>
    <dbReference type="NCBI Taxonomy" id="585"/>
    <lineage>
        <taxon>Bacteria</taxon>
        <taxon>Pseudomonadati</taxon>
        <taxon>Pseudomonadota</taxon>
        <taxon>Gammaproteobacteria</taxon>
        <taxon>Enterobacterales</taxon>
        <taxon>Morganellaceae</taxon>
        <taxon>Proteus</taxon>
    </lineage>
</organism>
<reference evidence="2 3" key="1">
    <citation type="submission" date="2020-01" db="EMBL/GenBank/DDBJ databases">
        <title>The genomic epidemiology of tigecycline resistance gene tet(X) variants in a swine farm in China.</title>
        <authorList>
            <person name="Peng K."/>
            <person name="Li R."/>
        </authorList>
    </citation>
    <scope>NUCLEOTIDE SEQUENCE [LARGE SCALE GENOMIC DNA]</scope>
    <source>
        <strain evidence="2 3">ZN3</strain>
    </source>
</reference>
<dbReference type="EMBL" id="CP047344">
    <property type="protein sequence ID" value="QIF95203.1"/>
    <property type="molecule type" value="Genomic_DNA"/>
</dbReference>
<proteinExistence type="predicted"/>
<evidence type="ECO:0000313" key="2">
    <source>
        <dbReference type="EMBL" id="QIF95203.1"/>
    </source>
</evidence>
<sequence length="73" mass="8304">MDKSIPDLAAEFHCLLAKMEEVHGSEIISLINTTEESVKAAIRTNRMLLHSYSYELNKLKKQVDDNEQIKTAV</sequence>
<evidence type="ECO:0000313" key="1">
    <source>
        <dbReference type="EMBL" id="QIF94458.1"/>
    </source>
</evidence>
<keyword evidence="3" id="KW-1185">Reference proteome</keyword>
<accession>A0A6G6SKZ7</accession>
<name>A0A6G6SKZ7_PROVU</name>